<accession>A0A8H6VQH9</accession>
<reference evidence="5" key="1">
    <citation type="submission" date="2020-04" db="EMBL/GenBank/DDBJ databases">
        <title>Draft genome resource of the tomato pathogen Pseudocercospora fuligena.</title>
        <authorList>
            <person name="Zaccaron A."/>
        </authorList>
    </citation>
    <scope>NUCLEOTIDE SEQUENCE</scope>
    <source>
        <strain evidence="5">PF001</strain>
    </source>
</reference>
<proteinExistence type="predicted"/>
<dbReference type="PANTHER" id="PTHR45626">
    <property type="entry name" value="TRANSCRIPTION TERMINATION FACTOR 2-RELATED"/>
    <property type="match status" value="1"/>
</dbReference>
<dbReference type="InterPro" id="IPR000330">
    <property type="entry name" value="SNF2_N"/>
</dbReference>
<dbReference type="Gene3D" id="3.40.50.10810">
    <property type="entry name" value="Tandem AAA-ATPase domain"/>
    <property type="match status" value="1"/>
</dbReference>
<evidence type="ECO:0000256" key="3">
    <source>
        <dbReference type="ARBA" id="ARBA00022840"/>
    </source>
</evidence>
<protein>
    <recommendedName>
        <fullName evidence="4">SNF2 N-terminal domain-containing protein</fullName>
    </recommendedName>
</protein>
<evidence type="ECO:0000256" key="1">
    <source>
        <dbReference type="ARBA" id="ARBA00022741"/>
    </source>
</evidence>
<dbReference type="GO" id="GO:0005524">
    <property type="term" value="F:ATP binding"/>
    <property type="evidence" value="ECO:0007669"/>
    <property type="project" value="UniProtKB-KW"/>
</dbReference>
<keyword evidence="3" id="KW-0067">ATP-binding</keyword>
<evidence type="ECO:0000256" key="2">
    <source>
        <dbReference type="ARBA" id="ARBA00022801"/>
    </source>
</evidence>
<dbReference type="AlphaFoldDB" id="A0A8H6VQH9"/>
<evidence type="ECO:0000259" key="4">
    <source>
        <dbReference type="Pfam" id="PF00176"/>
    </source>
</evidence>
<gene>
    <name evidence="5" type="ORF">HII31_01732</name>
</gene>
<keyword evidence="6" id="KW-1185">Reference proteome</keyword>
<name>A0A8H6VQH9_9PEZI</name>
<dbReference type="InterPro" id="IPR038718">
    <property type="entry name" value="SNF2-like_sf"/>
</dbReference>
<dbReference type="SUPFAM" id="SSF52540">
    <property type="entry name" value="P-loop containing nucleoside triphosphate hydrolases"/>
    <property type="match status" value="1"/>
</dbReference>
<dbReference type="InterPro" id="IPR050628">
    <property type="entry name" value="SNF2_RAD54_helicase_TF"/>
</dbReference>
<dbReference type="PANTHER" id="PTHR45626:SF52">
    <property type="entry name" value="SINGLE-STRANDED DNA-DEPENDENT ATPASE (EUROFUNG)"/>
    <property type="match status" value="1"/>
</dbReference>
<dbReference type="GO" id="GO:0016787">
    <property type="term" value="F:hydrolase activity"/>
    <property type="evidence" value="ECO:0007669"/>
    <property type="project" value="UniProtKB-KW"/>
</dbReference>
<dbReference type="OrthoDB" id="3648557at2759"/>
<keyword evidence="1" id="KW-0547">Nucleotide-binding</keyword>
<evidence type="ECO:0000313" key="5">
    <source>
        <dbReference type="EMBL" id="KAF7196814.1"/>
    </source>
</evidence>
<dbReference type="GO" id="GO:0006281">
    <property type="term" value="P:DNA repair"/>
    <property type="evidence" value="ECO:0007669"/>
    <property type="project" value="TreeGrafter"/>
</dbReference>
<organism evidence="5 6">
    <name type="scientific">Pseudocercospora fuligena</name>
    <dbReference type="NCBI Taxonomy" id="685502"/>
    <lineage>
        <taxon>Eukaryota</taxon>
        <taxon>Fungi</taxon>
        <taxon>Dikarya</taxon>
        <taxon>Ascomycota</taxon>
        <taxon>Pezizomycotina</taxon>
        <taxon>Dothideomycetes</taxon>
        <taxon>Dothideomycetidae</taxon>
        <taxon>Mycosphaerellales</taxon>
        <taxon>Mycosphaerellaceae</taxon>
        <taxon>Pseudocercospora</taxon>
    </lineage>
</organism>
<feature type="domain" description="SNF2 N-terminal" evidence="4">
    <location>
        <begin position="132"/>
        <end position="234"/>
    </location>
</feature>
<sequence>MSQLPTARFTPGFHASWDVTDFLCAGTILSDHGLFLQSPDWKDPESRYHNPQVYTFIDLPDEDTWLDELGLYSTSSDRVEENTDWAVVLDHLPQHRTLSISVDPTLIEVELMESVVPLKHCPCPLANVRHRHQLEGLDFMLRREIGQLDESLRYCRLAASDQGVPVFKHVVTKDEVNGEPAEPPSGILADDMGLGKTLTTLALIANSKARAANFATKVHNTLIHTKATLVVLPSMCKIIDSRSGSVLTGGSDSGRMDKGIGRSELAIMKNF</sequence>
<keyword evidence="2" id="KW-0378">Hydrolase</keyword>
<comment type="caution">
    <text evidence="5">The sequence shown here is derived from an EMBL/GenBank/DDBJ whole genome shotgun (WGS) entry which is preliminary data.</text>
</comment>
<dbReference type="GO" id="GO:0008094">
    <property type="term" value="F:ATP-dependent activity, acting on DNA"/>
    <property type="evidence" value="ECO:0007669"/>
    <property type="project" value="TreeGrafter"/>
</dbReference>
<dbReference type="Proteomes" id="UP000660729">
    <property type="component" value="Unassembled WGS sequence"/>
</dbReference>
<evidence type="ECO:0000313" key="6">
    <source>
        <dbReference type="Proteomes" id="UP000660729"/>
    </source>
</evidence>
<dbReference type="EMBL" id="JABCIY010000022">
    <property type="protein sequence ID" value="KAF7196814.1"/>
    <property type="molecule type" value="Genomic_DNA"/>
</dbReference>
<dbReference type="InterPro" id="IPR027417">
    <property type="entry name" value="P-loop_NTPase"/>
</dbReference>
<dbReference type="Pfam" id="PF00176">
    <property type="entry name" value="SNF2-rel_dom"/>
    <property type="match status" value="1"/>
</dbReference>
<dbReference type="GO" id="GO:0005634">
    <property type="term" value="C:nucleus"/>
    <property type="evidence" value="ECO:0007669"/>
    <property type="project" value="TreeGrafter"/>
</dbReference>